<dbReference type="SUPFAM" id="SSF55729">
    <property type="entry name" value="Acyl-CoA N-acyltransferases (Nat)"/>
    <property type="match status" value="1"/>
</dbReference>
<evidence type="ECO:0000313" key="2">
    <source>
        <dbReference type="EMBL" id="QDZ00578.1"/>
    </source>
</evidence>
<dbReference type="OrthoDB" id="187903at2"/>
<dbReference type="PROSITE" id="PS51186">
    <property type="entry name" value="GNAT"/>
    <property type="match status" value="1"/>
</dbReference>
<dbReference type="EMBL" id="CP042301">
    <property type="protein sequence ID" value="QDZ00578.1"/>
    <property type="molecule type" value="Genomic_DNA"/>
</dbReference>
<evidence type="ECO:0000313" key="3">
    <source>
        <dbReference type="Proteomes" id="UP000321389"/>
    </source>
</evidence>
<dbReference type="Proteomes" id="UP000321389">
    <property type="component" value="Chromosome"/>
</dbReference>
<name>A0A5B8KYN7_9HYPH</name>
<gene>
    <name evidence="2" type="ORF">FQ775_09395</name>
</gene>
<proteinExistence type="predicted"/>
<dbReference type="InterPro" id="IPR000182">
    <property type="entry name" value="GNAT_dom"/>
</dbReference>
<reference evidence="2" key="1">
    <citation type="submission" date="2020-04" db="EMBL/GenBank/DDBJ databases">
        <title>Nitratireductor sp. nov. isolated from mangrove soil.</title>
        <authorList>
            <person name="Ye Y."/>
        </authorList>
    </citation>
    <scope>NUCLEOTIDE SEQUENCE</scope>
    <source>
        <strain evidence="2">SY7</strain>
    </source>
</reference>
<dbReference type="Pfam" id="PF00583">
    <property type="entry name" value="Acetyltransf_1"/>
    <property type="match status" value="1"/>
</dbReference>
<sequence length="197" mass="22560">MSLEVRRLGEDEAKARFDDLARLRITVFRDYPYLYDGDADYERRYLATYFAADKAVIIGAFNGEELVGAATAAPLSQHFDAFARPFAERGLKVEEFFYLGESVLLAPYRGRGVGVRFFEEREQAARGFGFQACVFSAVVRPPDHPARPAGHQPLDTFWRRRGYARIPGLVTEFSWREIGETAETAKPMEYWMRRLDA</sequence>
<evidence type="ECO:0000259" key="1">
    <source>
        <dbReference type="PROSITE" id="PS51186"/>
    </source>
</evidence>
<organism evidence="2 3">
    <name type="scientific">Nitratireductor mangrovi</name>
    <dbReference type="NCBI Taxonomy" id="2599600"/>
    <lineage>
        <taxon>Bacteria</taxon>
        <taxon>Pseudomonadati</taxon>
        <taxon>Pseudomonadota</taxon>
        <taxon>Alphaproteobacteria</taxon>
        <taxon>Hyphomicrobiales</taxon>
        <taxon>Phyllobacteriaceae</taxon>
        <taxon>Nitratireductor</taxon>
    </lineage>
</organism>
<dbReference type="KEGG" id="niy:FQ775_09395"/>
<accession>A0A5B8KYN7</accession>
<dbReference type="InterPro" id="IPR016181">
    <property type="entry name" value="Acyl_CoA_acyltransferase"/>
</dbReference>
<keyword evidence="3" id="KW-1185">Reference proteome</keyword>
<dbReference type="AlphaFoldDB" id="A0A5B8KYN7"/>
<dbReference type="GO" id="GO:0016747">
    <property type="term" value="F:acyltransferase activity, transferring groups other than amino-acyl groups"/>
    <property type="evidence" value="ECO:0007669"/>
    <property type="project" value="InterPro"/>
</dbReference>
<protein>
    <submittedName>
        <fullName evidence="2">GNAT family N-acetyltransferase</fullName>
    </submittedName>
</protein>
<dbReference type="Gene3D" id="3.40.630.30">
    <property type="match status" value="1"/>
</dbReference>
<feature type="domain" description="N-acetyltransferase" evidence="1">
    <location>
        <begin position="3"/>
        <end position="193"/>
    </location>
</feature>
<dbReference type="RefSeq" id="WP_146299226.1">
    <property type="nucleotide sequence ID" value="NZ_CP042301.2"/>
</dbReference>